<dbReference type="InParanoid" id="C1E784"/>
<dbReference type="OrthoDB" id="502528at2759"/>
<feature type="region of interest" description="Disordered" evidence="1">
    <location>
        <begin position="749"/>
        <end position="782"/>
    </location>
</feature>
<feature type="region of interest" description="Disordered" evidence="1">
    <location>
        <begin position="839"/>
        <end position="879"/>
    </location>
</feature>
<dbReference type="KEGG" id="mis:MICPUN_100748"/>
<reference evidence="3 4" key="1">
    <citation type="journal article" date="2009" name="Science">
        <title>Green evolution and dynamic adaptations revealed by genomes of the marine picoeukaryotes Micromonas.</title>
        <authorList>
            <person name="Worden A.Z."/>
            <person name="Lee J.H."/>
            <person name="Mock T."/>
            <person name="Rouze P."/>
            <person name="Simmons M.P."/>
            <person name="Aerts A.L."/>
            <person name="Allen A.E."/>
            <person name="Cuvelier M.L."/>
            <person name="Derelle E."/>
            <person name="Everett M.V."/>
            <person name="Foulon E."/>
            <person name="Grimwood J."/>
            <person name="Gundlach H."/>
            <person name="Henrissat B."/>
            <person name="Napoli C."/>
            <person name="McDonald S.M."/>
            <person name="Parker M.S."/>
            <person name="Rombauts S."/>
            <person name="Salamov A."/>
            <person name="Von Dassow P."/>
            <person name="Badger J.H."/>
            <person name="Coutinho P.M."/>
            <person name="Demir E."/>
            <person name="Dubchak I."/>
            <person name="Gentemann C."/>
            <person name="Eikrem W."/>
            <person name="Gready J.E."/>
            <person name="John U."/>
            <person name="Lanier W."/>
            <person name="Lindquist E.A."/>
            <person name="Lucas S."/>
            <person name="Mayer K.F."/>
            <person name="Moreau H."/>
            <person name="Not F."/>
            <person name="Otillar R."/>
            <person name="Panaud O."/>
            <person name="Pangilinan J."/>
            <person name="Paulsen I."/>
            <person name="Piegu B."/>
            <person name="Poliakov A."/>
            <person name="Robbens S."/>
            <person name="Schmutz J."/>
            <person name="Toulza E."/>
            <person name="Wyss T."/>
            <person name="Zelensky A."/>
            <person name="Zhou K."/>
            <person name="Armbrust E.V."/>
            <person name="Bhattacharya D."/>
            <person name="Goodenough U.W."/>
            <person name="Van de Peer Y."/>
            <person name="Grigoriev I.V."/>
        </authorList>
    </citation>
    <scope>NUCLEOTIDE SEQUENCE [LARGE SCALE GENOMIC DNA]</scope>
    <source>
        <strain evidence="4">RCC299 / NOUM17</strain>
    </source>
</reference>
<feature type="domain" description="SMODS and SLOG-associating 2TM effector" evidence="2">
    <location>
        <begin position="1272"/>
        <end position="1386"/>
    </location>
</feature>
<dbReference type="EMBL" id="CP001326">
    <property type="protein sequence ID" value="ACO63563.1"/>
    <property type="molecule type" value="Genomic_DNA"/>
</dbReference>
<feature type="region of interest" description="Disordered" evidence="1">
    <location>
        <begin position="1"/>
        <end position="48"/>
    </location>
</feature>
<dbReference type="Pfam" id="PF18181">
    <property type="entry name" value="SLATT_1"/>
    <property type="match status" value="1"/>
</dbReference>
<sequence length="1426" mass="157143">MSGEGGPPGKEAGDISKLLGKARIPGVKNPTPNPNPIPNAPRQSAPAAPVELDIPDELAARILDISDGRLINGVWEPVITQEERSQPFGATVEEFENAINYEVSQLEAEIEAGTYPFAADPGAQFLRQLKRQEEYRSSMESRKAAPVVALFAGSLTGVTAPMWALWSPSDANRKMEFASYEDYIEYKRKKNLLKKFKGATKKINILMKATAGFDQSGKARAERREEEGRAETKKDAAALGTGQPSSSKGTAAPAAAAAAAARVNEIQPPASTEEEEFESSEWEAAAFDSYAAVAFKKLTDPTEPRETLRERVRLLNADLKKERHERKRSAMTRSKMTTRSQVQDAIQVFAQVIENEEGIAVCDFMNALVMKSMATDAETEIFGELADGVSYPLSMETMRDEPKCMLGEAVRKFRPTKPRVVVVVEKRYMSMAINALKKHHEDSGSGGSAFSNLYPALGFVVVPNGTSMSLAKANLMIALARILKRHALAVTCTGGVSVLQQMHQAAIWDVPMIVLDDSGRISDIWMKMWLRRTAEKFNADKAHKLIRSKLGFNRGVESAHMVREILKKGSLMLHSIKSDDSSALERLFRIELQGDQLIETAQRRIKSYRRTIKEYKVWKPKLLLATIFFGLAATLASVFVSNLDSMSLGSGDHSTAKTGLKWIAVGAPAVLVILNNIENFVNFNNMLIIAERANAKVESLLYIYRLRALNFSDSFIDRKSKMEMQRQKIEESLEKQRQLEAMRVGNRKALQQMRGDEDDEDPSEDEDESNKPDENDQSSGDVITRRQAELASQLEKINHDFSESGAILSELSSVLDRGRKEEIKNKGTENAKELTATQLHRRRVPSKSRAQKMVTPGGNDPTTAEVSDDDLDDSGGRLGALDLDMMSPIAVATPWATRMDEAARNMDANMQRGVDAANTEIQARSGQTFGGQSFGGKTILAAQSIGTPARRLEGDFGGASGVISPGGMMSPGTPAKLKKLGSSQLMLLDSVVKGAKTKRTSVSAYLAAEADAVDKQIHEFMADLAKETDDMDVVRFIVELAKATKSDVLAFINEQAAAEGWTVPQYMFLQASRAGFGEGPSGWREFAERLAQTAQLERAKYTELMAAASGISVSQYLEQKTAELARAANMTVPQYRRHQLRLQGQMRQAQGAIAGAQHFALEIPGQSYQTPGVKAPQGKLPQLTTPQLGTIKKPRVPKTPVQSLLSSVMSPLAKKSSKIHAEGATKLDRLQSKHGGIASVFHQQLTKSKVRAKAELKEFEDSGLATINSRDYVRYRLSIQLRRFREKYAALHFYSVIVQVCNYVLSAVGSILATVGRPEWVAITVAFSTALQGWLRQNRIEERRLAFRKAAAELADARMKWDAVPMEHKMMQKEIDQLVYRVESAIVSVVDPLPTQVVCPSLESLLLPTDEIEGLDEVVNKDGKQR</sequence>
<dbReference type="GeneID" id="8243592"/>
<dbReference type="RefSeq" id="XP_002502305.1">
    <property type="nucleotide sequence ID" value="XM_002502259.1"/>
</dbReference>
<gene>
    <name evidence="3" type="ORF">MICPUN_100748</name>
</gene>
<dbReference type="OMA" id="VIIVCER"/>
<organism evidence="3 4">
    <name type="scientific">Micromonas commoda (strain RCC299 / NOUM17 / CCMP2709)</name>
    <name type="common">Picoplanktonic green alga</name>
    <dbReference type="NCBI Taxonomy" id="296587"/>
    <lineage>
        <taxon>Eukaryota</taxon>
        <taxon>Viridiplantae</taxon>
        <taxon>Chlorophyta</taxon>
        <taxon>Mamiellophyceae</taxon>
        <taxon>Mamiellales</taxon>
        <taxon>Mamiellaceae</taxon>
        <taxon>Micromonas</taxon>
    </lineage>
</organism>
<accession>C1E784</accession>
<dbReference type="InterPro" id="IPR040884">
    <property type="entry name" value="SLATT_1"/>
</dbReference>
<feature type="compositionally biased region" description="Basic residues" evidence="1">
    <location>
        <begin position="839"/>
        <end position="850"/>
    </location>
</feature>
<evidence type="ECO:0000259" key="2">
    <source>
        <dbReference type="Pfam" id="PF18181"/>
    </source>
</evidence>
<proteinExistence type="predicted"/>
<evidence type="ECO:0000313" key="4">
    <source>
        <dbReference type="Proteomes" id="UP000002009"/>
    </source>
</evidence>
<feature type="compositionally biased region" description="Basic and acidic residues" evidence="1">
    <location>
        <begin position="217"/>
        <end position="236"/>
    </location>
</feature>
<feature type="compositionally biased region" description="Acidic residues" evidence="1">
    <location>
        <begin position="756"/>
        <end position="768"/>
    </location>
</feature>
<feature type="region of interest" description="Disordered" evidence="1">
    <location>
        <begin position="214"/>
        <end position="262"/>
    </location>
</feature>
<feature type="compositionally biased region" description="Low complexity" evidence="1">
    <location>
        <begin position="251"/>
        <end position="261"/>
    </location>
</feature>
<protein>
    <recommendedName>
        <fullName evidence="2">SMODS and SLOG-associating 2TM effector domain-containing protein</fullName>
    </recommendedName>
</protein>
<dbReference type="Proteomes" id="UP000002009">
    <property type="component" value="Chromosome 5"/>
</dbReference>
<keyword evidence="4" id="KW-1185">Reference proteome</keyword>
<evidence type="ECO:0000256" key="1">
    <source>
        <dbReference type="SAM" id="MobiDB-lite"/>
    </source>
</evidence>
<evidence type="ECO:0000313" key="3">
    <source>
        <dbReference type="EMBL" id="ACO63563.1"/>
    </source>
</evidence>
<name>C1E784_MICCC</name>